<comment type="caution">
    <text evidence="1">The sequence shown here is derived from an EMBL/GenBank/DDBJ whole genome shotgun (WGS) entry which is preliminary data.</text>
</comment>
<proteinExistence type="predicted"/>
<reference evidence="1 2" key="1">
    <citation type="submission" date="2019-02" db="EMBL/GenBank/DDBJ databases">
        <title>Genomic Encyclopedia of Archaeal and Bacterial Type Strains, Phase II (KMG-II): from individual species to whole genera.</title>
        <authorList>
            <person name="Goeker M."/>
        </authorList>
    </citation>
    <scope>NUCLEOTIDE SEQUENCE [LARGE SCALE GENOMIC DNA]</scope>
    <source>
        <strain evidence="1 2">DSM 18101</strain>
    </source>
</reference>
<dbReference type="Proteomes" id="UP000292958">
    <property type="component" value="Unassembled WGS sequence"/>
</dbReference>
<evidence type="ECO:0000313" key="1">
    <source>
        <dbReference type="EMBL" id="RZU28957.1"/>
    </source>
</evidence>
<dbReference type="EMBL" id="SHKW01000008">
    <property type="protein sequence ID" value="RZU28957.1"/>
    <property type="molecule type" value="Genomic_DNA"/>
</dbReference>
<keyword evidence="2" id="KW-1185">Reference proteome</keyword>
<accession>A0A4Q7XX62</accession>
<dbReference type="AlphaFoldDB" id="A0A4Q7XX62"/>
<gene>
    <name evidence="1" type="ORF">BDD14_6543</name>
</gene>
<organism evidence="1 2">
    <name type="scientific">Edaphobacter modestus</name>
    <dbReference type="NCBI Taxonomy" id="388466"/>
    <lineage>
        <taxon>Bacteria</taxon>
        <taxon>Pseudomonadati</taxon>
        <taxon>Acidobacteriota</taxon>
        <taxon>Terriglobia</taxon>
        <taxon>Terriglobales</taxon>
        <taxon>Acidobacteriaceae</taxon>
        <taxon>Edaphobacter</taxon>
    </lineage>
</organism>
<evidence type="ECO:0000313" key="2">
    <source>
        <dbReference type="Proteomes" id="UP000292958"/>
    </source>
</evidence>
<name>A0A4Q7XX62_9BACT</name>
<sequence length="73" mass="8469">MWPKTFGEFVTMLLKGLGIKTYITVGEAKSNTPWRLIDDHHHHAHQVDDTLVQLIDSCIDKTYFPEERQKEAS</sequence>
<protein>
    <submittedName>
        <fullName evidence="1">Uncharacterized protein</fullName>
    </submittedName>
</protein>